<dbReference type="NCBIfam" id="NF041636">
    <property type="entry name" value="slam_lipo"/>
    <property type="match status" value="1"/>
</dbReference>
<dbReference type="Pfam" id="PF22828">
    <property type="entry name" value="HphA_N"/>
    <property type="match status" value="1"/>
</dbReference>
<dbReference type="Proteomes" id="UP001142444">
    <property type="component" value="Unassembled WGS sequence"/>
</dbReference>
<accession>A0A9X4JB82</accession>
<dbReference type="Pfam" id="PF22829">
    <property type="entry name" value="HphA_C"/>
    <property type="match status" value="1"/>
</dbReference>
<gene>
    <name evidence="4" type="ORF">OQ257_00055</name>
</gene>
<proteinExistence type="predicted"/>
<feature type="chain" id="PRO_5040799515" evidence="1">
    <location>
        <begin position="38"/>
        <end position="282"/>
    </location>
</feature>
<evidence type="ECO:0000256" key="1">
    <source>
        <dbReference type="SAM" id="SignalP"/>
    </source>
</evidence>
<evidence type="ECO:0000259" key="2">
    <source>
        <dbReference type="Pfam" id="PF22828"/>
    </source>
</evidence>
<dbReference type="InterPro" id="IPR011250">
    <property type="entry name" value="OMP/PagP_B-barrel"/>
</dbReference>
<dbReference type="InterPro" id="IPR054535">
    <property type="entry name" value="HphA_N"/>
</dbReference>
<dbReference type="InterPro" id="IPR054843">
    <property type="entry name" value="Slam_hemophilin_C"/>
</dbReference>
<reference evidence="4" key="2">
    <citation type="journal article" date="2023" name="Pathogens">
        <title>Pathological Features and Genomic Characterization of an Actinobacillus equuli subsp. equuli Bearing Unique Virulence-Associated Genes from an Adult Horse with Pleuropneumonia.</title>
        <authorList>
            <person name="Kamali M."/>
            <person name="Carossino M."/>
            <person name="Del Piero F."/>
            <person name="Peak L."/>
            <person name="Mitchell M.S."/>
            <person name="Willette J."/>
            <person name="Baker R."/>
            <person name="Li F."/>
            <person name="Kenez A."/>
            <person name="Balasuriya U.B.R."/>
            <person name="Go Y.Y."/>
        </authorList>
    </citation>
    <scope>NUCLEOTIDE SEQUENCE</scope>
    <source>
        <strain evidence="4">4524</strain>
    </source>
</reference>
<dbReference type="AlphaFoldDB" id="A0A9X4JB82"/>
<dbReference type="RefSeq" id="WP_275216938.1">
    <property type="nucleotide sequence ID" value="NZ_JAPHVQ010000001.1"/>
</dbReference>
<comment type="caution">
    <text evidence="4">The sequence shown here is derived from an EMBL/GenBank/DDBJ whole genome shotgun (WGS) entry which is preliminary data.</text>
</comment>
<evidence type="ECO:0000313" key="4">
    <source>
        <dbReference type="EMBL" id="MDE8033567.1"/>
    </source>
</evidence>
<feature type="signal peptide" evidence="1">
    <location>
        <begin position="1"/>
        <end position="37"/>
    </location>
</feature>
<sequence length="282" mass="30172">MNIYLGNNSHNKHGDFIMKKSVLATAFLAVFSVAATAQTAVVTSGISNDRVALKLPKKGSTKHNGWFHKDPGGLPGVEVEGVTKKVTSFQSLTNITKNTQWLKVFGGVDKNGVVVLKMGNLPSWVPGFHDKLGNFAFKKVGDKELYFGEWVKKGGNVNKDRVVYYAGNNKTEVMPTGGTAVYDVVGINNNSDLDKAVLTGQMIADFNKGRLNGSITKPGLTVKVKDAQINSNASFAGNAVANDKIKGMTNGHFFGKDASALAGYAKFNGNNQYDTAFGGTKK</sequence>
<evidence type="ECO:0000259" key="3">
    <source>
        <dbReference type="Pfam" id="PF22829"/>
    </source>
</evidence>
<organism evidence="4 5">
    <name type="scientific">Actinobacillus equuli subsp. equuli</name>
    <dbReference type="NCBI Taxonomy" id="202947"/>
    <lineage>
        <taxon>Bacteria</taxon>
        <taxon>Pseudomonadati</taxon>
        <taxon>Pseudomonadota</taxon>
        <taxon>Gammaproteobacteria</taxon>
        <taxon>Pasteurellales</taxon>
        <taxon>Pasteurellaceae</taxon>
        <taxon>Actinobacillus</taxon>
    </lineage>
</organism>
<dbReference type="SUPFAM" id="SSF56925">
    <property type="entry name" value="OMPA-like"/>
    <property type="match status" value="1"/>
</dbReference>
<feature type="domain" description="HphA C-terminal" evidence="3">
    <location>
        <begin position="174"/>
        <end position="281"/>
    </location>
</feature>
<feature type="domain" description="HphA N-terminal heme-binding" evidence="2">
    <location>
        <begin position="36"/>
        <end position="162"/>
    </location>
</feature>
<keyword evidence="5" id="KW-1185">Reference proteome</keyword>
<dbReference type="Gene3D" id="2.40.160.90">
    <property type="match status" value="1"/>
</dbReference>
<name>A0A9X4JB82_ACTEU</name>
<keyword evidence="1" id="KW-0732">Signal</keyword>
<protein>
    <submittedName>
        <fullName evidence="4">Transferrin-binding protein-like solute binding protein</fullName>
    </submittedName>
</protein>
<dbReference type="EMBL" id="JAPHVQ010000001">
    <property type="protein sequence ID" value="MDE8033567.1"/>
    <property type="molecule type" value="Genomic_DNA"/>
</dbReference>
<reference evidence="4" key="1">
    <citation type="submission" date="2022-11" db="EMBL/GenBank/DDBJ databases">
        <authorList>
            <person name="Kamali M."/>
            <person name="Peak L."/>
            <person name="Go Y.Y."/>
            <person name="Balasuriya U.B.R."/>
            <person name="Carossino M."/>
        </authorList>
    </citation>
    <scope>NUCLEOTIDE SEQUENCE</scope>
    <source>
        <strain evidence="4">4524</strain>
    </source>
</reference>
<evidence type="ECO:0000313" key="5">
    <source>
        <dbReference type="Proteomes" id="UP001142444"/>
    </source>
</evidence>
<dbReference type="InterPro" id="IPR054536">
    <property type="entry name" value="HphA_C"/>
</dbReference>